<dbReference type="InterPro" id="IPR008966">
    <property type="entry name" value="Adhesion_dom_sf"/>
</dbReference>
<dbReference type="SUPFAM" id="SSF49401">
    <property type="entry name" value="Bacterial adhesins"/>
    <property type="match status" value="1"/>
</dbReference>
<dbReference type="EMBL" id="JAPMLD010000002">
    <property type="protein sequence ID" value="MDW4823739.1"/>
    <property type="molecule type" value="Genomic_DNA"/>
</dbReference>
<dbReference type="PIRSF" id="PIRSF029766">
    <property type="entry name" value="UCP029766"/>
    <property type="match status" value="1"/>
</dbReference>
<dbReference type="Pfam" id="PF00419">
    <property type="entry name" value="Fimbrial"/>
    <property type="match status" value="1"/>
</dbReference>
<accession>A0AAW8NM46</accession>
<protein>
    <submittedName>
        <fullName evidence="3">Fimbrial protein</fullName>
    </submittedName>
</protein>
<dbReference type="Gene3D" id="2.60.40.1090">
    <property type="entry name" value="Fimbrial-type adhesion domain"/>
    <property type="match status" value="1"/>
</dbReference>
<feature type="chain" id="PRO_5043790675" evidence="1">
    <location>
        <begin position="25"/>
        <end position="424"/>
    </location>
</feature>
<dbReference type="RefSeq" id="WP_310654667.1">
    <property type="nucleotide sequence ID" value="NZ_JAPMLA010000001.1"/>
</dbReference>
<dbReference type="InterPro" id="IPR011228">
    <property type="entry name" value="UCP029766"/>
</dbReference>
<dbReference type="InterPro" id="IPR036937">
    <property type="entry name" value="Adhesion_dom_fimbrial_sf"/>
</dbReference>
<dbReference type="EMBL" id="JAPMLE010000001">
    <property type="protein sequence ID" value="MDR8523825.1"/>
    <property type="molecule type" value="Genomic_DNA"/>
</dbReference>
<evidence type="ECO:0000313" key="5">
    <source>
        <dbReference type="Proteomes" id="UP001259340"/>
    </source>
</evidence>
<evidence type="ECO:0000313" key="6">
    <source>
        <dbReference type="Proteomes" id="UP001271263"/>
    </source>
</evidence>
<organism evidence="3 5">
    <name type="scientific">Shewanella fidelis</name>
    <dbReference type="NCBI Taxonomy" id="173509"/>
    <lineage>
        <taxon>Bacteria</taxon>
        <taxon>Pseudomonadati</taxon>
        <taxon>Pseudomonadota</taxon>
        <taxon>Gammaproteobacteria</taxon>
        <taxon>Alteromonadales</taxon>
        <taxon>Shewanellaceae</taxon>
        <taxon>Shewanella</taxon>
    </lineage>
</organism>
<evidence type="ECO:0000256" key="1">
    <source>
        <dbReference type="SAM" id="SignalP"/>
    </source>
</evidence>
<keyword evidence="1" id="KW-0732">Signal</keyword>
<name>A0AAW8NM46_9GAMM</name>
<reference evidence="3" key="2">
    <citation type="submission" date="2022-11" db="EMBL/GenBank/DDBJ databases">
        <title>Prophages regulate Shewanella fidelis motility and biofilm formation: implications for gut colonization dynamics in Ciona robusta.</title>
        <authorList>
            <person name="Natarajan O."/>
            <person name="Gibboney S.L."/>
            <person name="Young M.N."/>
            <person name="Lim S.J."/>
            <person name="Pluta N."/>
            <person name="Atkinson C.G.F."/>
            <person name="Leigh B.A."/>
            <person name="Liberti A."/>
            <person name="Kees E."/>
            <person name="Breitbart M."/>
            <person name="Gralnick J."/>
            <person name="Dishaw L.J."/>
        </authorList>
    </citation>
    <scope>NUCLEOTIDE SEQUENCE</scope>
    <source>
        <strain evidence="3">3313</strain>
    </source>
</reference>
<dbReference type="AlphaFoldDB" id="A0AAW8NM46"/>
<sequence length="424" mass="44755">MSGTVRCKYLLLIMLSLSAINANATCVRQTWTAPGDYAPGPMGWPTSINVAAVSSPLQPTGTVIAETTAPMTQFGRAGGYDPELILYICDAADAGSLYELYATGGGVDFAGKHEDGLAYGIPGGYRTALQNTVARITHLGTGEYFSRFWKERPLTGLDTDVSGNILVKAKNFATIRAELIKVPTYHGWSYTDAIYNYSNSFGFITFKGPGLPTWYINAGDNSQHIWHGWYAHWPGSIALHNQGLTVRREPHCVFLTVTPSVSFTPMSAGLLNSGGNDTQGFNLSYQCENSYSPGLAAGEFSYAFKVGAETVAAAPTVGINVGGGSGVTHLLDNGYVSNPGSAKGVGIRITDLDTTTDINLATNELVMGGGNPDGWYPAAGGIPSVSGSTTTWSKNFVATLEALPGETATGGTVQATARVFIRIN</sequence>
<evidence type="ECO:0000259" key="2">
    <source>
        <dbReference type="Pfam" id="PF00419"/>
    </source>
</evidence>
<dbReference type="GO" id="GO:0007155">
    <property type="term" value="P:cell adhesion"/>
    <property type="evidence" value="ECO:0007669"/>
    <property type="project" value="InterPro"/>
</dbReference>
<reference evidence="4 6" key="1">
    <citation type="journal article" date="2022" name="bioRxiv">
        <title>Prophages regulate Shewanella fidelis 3313 motility and biofilm formation: implications for gut colonization dynamics in Ciona robusta.</title>
        <authorList>
            <person name="Natarajan O."/>
            <person name="Gibboney S.L."/>
            <person name="Young M.N."/>
            <person name="Lim S.J."/>
            <person name="Pluta N."/>
            <person name="Atkinson C.G."/>
            <person name="Leigh B.A."/>
            <person name="Liberti A."/>
            <person name="Kees E.D."/>
            <person name="Breitbart M."/>
            <person name="Gralnick J.A."/>
            <person name="Dishaw L.J."/>
        </authorList>
    </citation>
    <scope>NUCLEOTIDE SEQUENCE [LARGE SCALE GENOMIC DNA]</scope>
    <source>
        <strain evidence="4 6">JG4066</strain>
    </source>
</reference>
<keyword evidence="6" id="KW-1185">Reference proteome</keyword>
<feature type="domain" description="Fimbrial-type adhesion" evidence="2">
    <location>
        <begin position="244"/>
        <end position="422"/>
    </location>
</feature>
<gene>
    <name evidence="3" type="ORF">OS133_09090</name>
    <name evidence="4" type="ORF">OS134_06620</name>
</gene>
<dbReference type="Proteomes" id="UP001259340">
    <property type="component" value="Unassembled WGS sequence"/>
</dbReference>
<dbReference type="Proteomes" id="UP001271263">
    <property type="component" value="Unassembled WGS sequence"/>
</dbReference>
<dbReference type="GO" id="GO:0009289">
    <property type="term" value="C:pilus"/>
    <property type="evidence" value="ECO:0007669"/>
    <property type="project" value="InterPro"/>
</dbReference>
<feature type="signal peptide" evidence="1">
    <location>
        <begin position="1"/>
        <end position="24"/>
    </location>
</feature>
<proteinExistence type="predicted"/>
<comment type="caution">
    <text evidence="3">The sequence shown here is derived from an EMBL/GenBank/DDBJ whole genome shotgun (WGS) entry which is preliminary data.</text>
</comment>
<dbReference type="InterPro" id="IPR000259">
    <property type="entry name" value="Adhesion_dom_fimbrial"/>
</dbReference>
<evidence type="ECO:0000313" key="3">
    <source>
        <dbReference type="EMBL" id="MDR8523825.1"/>
    </source>
</evidence>
<evidence type="ECO:0000313" key="4">
    <source>
        <dbReference type="EMBL" id="MDW4823739.1"/>
    </source>
</evidence>